<comment type="caution">
    <text evidence="1">The sequence shown here is derived from an EMBL/GenBank/DDBJ whole genome shotgun (WGS) entry which is preliminary data.</text>
</comment>
<dbReference type="EMBL" id="LUTU01000014">
    <property type="protein sequence ID" value="OAJ66537.1"/>
    <property type="molecule type" value="Genomic_DNA"/>
</dbReference>
<evidence type="ECO:0000313" key="2">
    <source>
        <dbReference type="Proteomes" id="UP000077786"/>
    </source>
</evidence>
<dbReference type="PATRIC" id="fig|38307.3.peg.2787"/>
<evidence type="ECO:0000313" key="1">
    <source>
        <dbReference type="EMBL" id="OAJ66537.1"/>
    </source>
</evidence>
<gene>
    <name evidence="1" type="ORF">A0123_02668</name>
</gene>
<sequence>MLDVIAKRVVAARSGSNPFVIGRMKSGWLVIGETQPLAGYCQLLADPVVPSLNDLKGEERIQYLLDVAAVGDALLALTASNRINYETWCNLAPSLHTHIVPRYASEPEDLRIKAASIAYDYASARPFSLEHDGAFMDAMRRELHIQP</sequence>
<accession>A0A1B6VHV0</accession>
<protein>
    <submittedName>
        <fullName evidence="1">Uncharacterized protein</fullName>
    </submittedName>
</protein>
<reference evidence="1 2" key="1">
    <citation type="submission" date="2016-03" db="EMBL/GenBank/DDBJ databases">
        <title>Draft genome sequence of Gluconobacter cerinus strain CECT 9110.</title>
        <authorList>
            <person name="Sainz F."/>
            <person name="Mas A."/>
            <person name="Torija M.J."/>
        </authorList>
    </citation>
    <scope>NUCLEOTIDE SEQUENCE [LARGE SCALE GENOMIC DNA]</scope>
    <source>
        <strain evidence="1 2">CECT 9110</strain>
    </source>
</reference>
<dbReference type="Gene3D" id="3.30.428.10">
    <property type="entry name" value="HIT-like"/>
    <property type="match status" value="1"/>
</dbReference>
<name>A0A1B6VHV0_9PROT</name>
<dbReference type="AlphaFoldDB" id="A0A1B6VHV0"/>
<dbReference type="RefSeq" id="WP_198150518.1">
    <property type="nucleotide sequence ID" value="NZ_JACRVY010000010.1"/>
</dbReference>
<dbReference type="Proteomes" id="UP000077786">
    <property type="component" value="Unassembled WGS sequence"/>
</dbReference>
<dbReference type="InterPro" id="IPR036265">
    <property type="entry name" value="HIT-like_sf"/>
</dbReference>
<organism evidence="1 2">
    <name type="scientific">Gluconobacter cerinus</name>
    <dbReference type="NCBI Taxonomy" id="38307"/>
    <lineage>
        <taxon>Bacteria</taxon>
        <taxon>Pseudomonadati</taxon>
        <taxon>Pseudomonadota</taxon>
        <taxon>Alphaproteobacteria</taxon>
        <taxon>Acetobacterales</taxon>
        <taxon>Acetobacteraceae</taxon>
        <taxon>Gluconobacter</taxon>
    </lineage>
</organism>
<proteinExistence type="predicted"/>
<dbReference type="SUPFAM" id="SSF54197">
    <property type="entry name" value="HIT-like"/>
    <property type="match status" value="1"/>
</dbReference>